<organism evidence="1 2">
    <name type="scientific">Eragrostis curvula</name>
    <name type="common">weeping love grass</name>
    <dbReference type="NCBI Taxonomy" id="38414"/>
    <lineage>
        <taxon>Eukaryota</taxon>
        <taxon>Viridiplantae</taxon>
        <taxon>Streptophyta</taxon>
        <taxon>Embryophyta</taxon>
        <taxon>Tracheophyta</taxon>
        <taxon>Spermatophyta</taxon>
        <taxon>Magnoliopsida</taxon>
        <taxon>Liliopsida</taxon>
        <taxon>Poales</taxon>
        <taxon>Poaceae</taxon>
        <taxon>PACMAD clade</taxon>
        <taxon>Chloridoideae</taxon>
        <taxon>Eragrostideae</taxon>
        <taxon>Eragrostidinae</taxon>
        <taxon>Eragrostis</taxon>
    </lineage>
</organism>
<keyword evidence="2" id="KW-1185">Reference proteome</keyword>
<sequence length="85" mass="9934">MFAWRRILNARRRVPDARQRSRWRLLLDRIDASSWLNGVGFRICAVVSWIVLVTKTGFVTSELNFVWSSPFAITDTKLDWLEGHA</sequence>
<evidence type="ECO:0000313" key="2">
    <source>
        <dbReference type="Proteomes" id="UP000324897"/>
    </source>
</evidence>
<gene>
    <name evidence="1" type="ORF">EJB05_12729</name>
</gene>
<dbReference type="EMBL" id="RWGY01000007">
    <property type="protein sequence ID" value="TVU39316.1"/>
    <property type="molecule type" value="Genomic_DNA"/>
</dbReference>
<proteinExistence type="predicted"/>
<comment type="caution">
    <text evidence="1">The sequence shown here is derived from an EMBL/GenBank/DDBJ whole genome shotgun (WGS) entry which is preliminary data.</text>
</comment>
<dbReference type="AlphaFoldDB" id="A0A5J9VUK8"/>
<evidence type="ECO:0000313" key="1">
    <source>
        <dbReference type="EMBL" id="TVU39316.1"/>
    </source>
</evidence>
<name>A0A5J9VUK8_9POAL</name>
<dbReference type="Proteomes" id="UP000324897">
    <property type="component" value="Chromosome 4"/>
</dbReference>
<protein>
    <submittedName>
        <fullName evidence="1">Uncharacterized protein</fullName>
    </submittedName>
</protein>
<dbReference type="Gramene" id="TVU39316">
    <property type="protein sequence ID" value="TVU39316"/>
    <property type="gene ID" value="EJB05_12729"/>
</dbReference>
<reference evidence="1 2" key="1">
    <citation type="journal article" date="2019" name="Sci. Rep.">
        <title>A high-quality genome of Eragrostis curvula grass provides insights into Poaceae evolution and supports new strategies to enhance forage quality.</title>
        <authorList>
            <person name="Carballo J."/>
            <person name="Santos B.A.C.M."/>
            <person name="Zappacosta D."/>
            <person name="Garbus I."/>
            <person name="Selva J.P."/>
            <person name="Gallo C.A."/>
            <person name="Diaz A."/>
            <person name="Albertini E."/>
            <person name="Caccamo M."/>
            <person name="Echenique V."/>
        </authorList>
    </citation>
    <scope>NUCLEOTIDE SEQUENCE [LARGE SCALE GENOMIC DNA]</scope>
    <source>
        <strain evidence="2">cv. Victoria</strain>
        <tissue evidence="1">Leaf</tissue>
    </source>
</reference>
<accession>A0A5J9VUK8</accession>